<feature type="region of interest" description="Disordered" evidence="2">
    <location>
        <begin position="194"/>
        <end position="215"/>
    </location>
</feature>
<reference evidence="3 4" key="1">
    <citation type="submission" date="2016-08" db="EMBL/GenBank/DDBJ databases">
        <title>Genomes of anaerobic fungi encode conserved fungal cellulosomes for biomass hydrolysis.</title>
        <authorList>
            <consortium name="DOE Joint Genome Institute"/>
            <person name="Haitjema C.H."/>
            <person name="Gilmore S.P."/>
            <person name="Henske J.K."/>
            <person name="Solomon K.V."/>
            <person name="De Groot R."/>
            <person name="Kuo A."/>
            <person name="Mondo S.J."/>
            <person name="Salamov A.A."/>
            <person name="Labutti K."/>
            <person name="Zhao Z."/>
            <person name="Chiniquy J."/>
            <person name="Barry K."/>
            <person name="Brewer H.M."/>
            <person name="Purvine S.O."/>
            <person name="Wright A.T."/>
            <person name="Boxma B."/>
            <person name="Van Alen T."/>
            <person name="Hackstein J.H."/>
            <person name="Baker S.E."/>
            <person name="Grigoriev I.V."/>
            <person name="O'Malley M.A."/>
        </authorList>
    </citation>
    <scope>NUCLEOTIDE SEQUENCE [LARGE SCALE GENOMIC DNA]</scope>
    <source>
        <strain evidence="4">finn</strain>
    </source>
</reference>
<dbReference type="STRING" id="1754191.A0A1Y1VNV5"/>
<reference evidence="3 4" key="2">
    <citation type="submission" date="2016-08" db="EMBL/GenBank/DDBJ databases">
        <title>Pervasive Adenine N6-methylation of Active Genes in Fungi.</title>
        <authorList>
            <consortium name="DOE Joint Genome Institute"/>
            <person name="Mondo S.J."/>
            <person name="Dannebaum R.O."/>
            <person name="Kuo R.C."/>
            <person name="Labutti K."/>
            <person name="Haridas S."/>
            <person name="Kuo A."/>
            <person name="Salamov A."/>
            <person name="Ahrendt S.R."/>
            <person name="Lipzen A."/>
            <person name="Sullivan W."/>
            <person name="Andreopoulos W.B."/>
            <person name="Clum A."/>
            <person name="Lindquist E."/>
            <person name="Daum C."/>
            <person name="Ramamoorthy G.K."/>
            <person name="Gryganskyi A."/>
            <person name="Culley D."/>
            <person name="Magnuson J.K."/>
            <person name="James T.Y."/>
            <person name="O'Malley M.A."/>
            <person name="Stajich J.E."/>
            <person name="Spatafora J.W."/>
            <person name="Visel A."/>
            <person name="Grigoriev I.V."/>
        </authorList>
    </citation>
    <scope>NUCLEOTIDE SEQUENCE [LARGE SCALE GENOMIC DNA]</scope>
    <source>
        <strain evidence="4">finn</strain>
    </source>
</reference>
<sequence>MDNGKEGPLIKLFNFACHEAKSEFKQLIFFEQIQRFQIEKKSRGEDELKEKEKFLQDYFKNMKSEYETSQKQKDIIVGELNSYIRNIVKEELNKNQNGIDNHIKLEKKLQENLNTTNENNHDRLNYMEIEKIISELKNNQQKLINYVAALFNLKDEIYIDFKRIKDVLLNFQNRIRELESKKNTKAEDSIKFGTMDSETSNDMSIDIPNPINKNSNNEVSEKIKESIQNVSNRLQAIENMNLSDKINQLREDDKKKSKKSNKQLEEKIYEKIRQKQKEISEGFQNQDKKILNIDENYKRKFMDLENKCIKCNEQWELINNQINELTEKVAEAKRSSSSEEIKKLTEEVKKNKKKEDERITNVTNILNEKINKVDTLAEFNNNENIEIKKNYQKFESDIKTIQDKYNEIEHNIKSFSVVANDINDKYKELLSQNESTTMNLSILDSTVNSLTNNIKNYDLEKMKNNINVAKSDVRSLLSEHFPKYKIVFDTKFEEADKKLDKKIGEVYKSVNKNSQRIDILNKKVDDREDSNKKCMQNLKEGQISQMDYIGVFRDRFNKYINSPNNNNYVDDEIIKLKNYISSEIESIRKENEANLAVKEATASLNQYIDNEITKLKSLILSSTSLPISLNDPNYITLQTFLTNVLNIHWSKFEANWKKEFYQCVEKINSIKEKEK</sequence>
<dbReference type="AlphaFoldDB" id="A0A1Y1VNV5"/>
<evidence type="ECO:0000256" key="2">
    <source>
        <dbReference type="SAM" id="MobiDB-lite"/>
    </source>
</evidence>
<name>A0A1Y1VNV5_9FUNG</name>
<feature type="coiled-coil region" evidence="1">
    <location>
        <begin position="315"/>
        <end position="354"/>
    </location>
</feature>
<evidence type="ECO:0000256" key="1">
    <source>
        <dbReference type="SAM" id="Coils"/>
    </source>
</evidence>
<evidence type="ECO:0000313" key="3">
    <source>
        <dbReference type="EMBL" id="ORX61089.1"/>
    </source>
</evidence>
<feature type="coiled-coil region" evidence="1">
    <location>
        <begin position="161"/>
        <end position="188"/>
    </location>
</feature>
<feature type="coiled-coil region" evidence="1">
    <location>
        <begin position="220"/>
        <end position="267"/>
    </location>
</feature>
<keyword evidence="4" id="KW-1185">Reference proteome</keyword>
<feature type="coiled-coil region" evidence="1">
    <location>
        <begin position="384"/>
        <end position="411"/>
    </location>
</feature>
<gene>
    <name evidence="3" type="ORF">BCR36DRAFT_408069</name>
</gene>
<evidence type="ECO:0000313" key="4">
    <source>
        <dbReference type="Proteomes" id="UP000193719"/>
    </source>
</evidence>
<proteinExistence type="predicted"/>
<organism evidence="3 4">
    <name type="scientific">Piromyces finnis</name>
    <dbReference type="NCBI Taxonomy" id="1754191"/>
    <lineage>
        <taxon>Eukaryota</taxon>
        <taxon>Fungi</taxon>
        <taxon>Fungi incertae sedis</taxon>
        <taxon>Chytridiomycota</taxon>
        <taxon>Chytridiomycota incertae sedis</taxon>
        <taxon>Neocallimastigomycetes</taxon>
        <taxon>Neocallimastigales</taxon>
        <taxon>Neocallimastigaceae</taxon>
        <taxon>Piromyces</taxon>
    </lineage>
</organism>
<comment type="caution">
    <text evidence="3">The sequence shown here is derived from an EMBL/GenBank/DDBJ whole genome shotgun (WGS) entry which is preliminary data.</text>
</comment>
<dbReference type="EMBL" id="MCFH01000001">
    <property type="protein sequence ID" value="ORX61089.1"/>
    <property type="molecule type" value="Genomic_DNA"/>
</dbReference>
<keyword evidence="1" id="KW-0175">Coiled coil</keyword>
<dbReference type="Proteomes" id="UP000193719">
    <property type="component" value="Unassembled WGS sequence"/>
</dbReference>
<accession>A0A1Y1VNV5</accession>
<protein>
    <submittedName>
        <fullName evidence="3">Uncharacterized protein</fullName>
    </submittedName>
</protein>